<sequence>MARVKVSPERRVAGRPPAPLLATSLALGLLAALAAAPTLASAAVPHTHPIAAVTESAPEPDPDPETSPAEEPTPTEDPGGDPAPTDPAPATTAPPPETTPPAPPQTTAPPVPTTAAPAPGGSTRPPTAGPPTPPVPPVNPPAPGGTPAPAPSPLGVQVTTEDVTLPEAYWNATSTTTTLRVTVANTGTAAQRVRLSYTLPAGLSDAGTKGCVAAGGGVYRCGAWTAEAGVRFSSLIRLRVAGNAWERMPLSGSVQVVADAPGVPGEVADDQGFAVLFPPGPPVPGISLAADEVAFDISGAASTLAVRLVNTGKVDAAGLLEVILPAGVSVPTPPVGCVAVEASRTRCDAGLLAAGETRELRLPVEATAQAQREAPLSGAVIGQLDPRNGATRRVQMSFRITAAAALATPVVSPPAPTGSQGVLPAGATTDDDGGMTSVQRTAVILIAVSALLVVLALALATTSLRRRLGGSVAEPTAPPTD</sequence>
<dbReference type="eggNOG" id="ENOG50322PR">
    <property type="taxonomic scope" value="Bacteria"/>
</dbReference>
<evidence type="ECO:0000256" key="1">
    <source>
        <dbReference type="SAM" id="MobiDB-lite"/>
    </source>
</evidence>
<dbReference type="STRING" id="1150864.MILUP08_40742"/>
<name>I0KW84_9ACTN</name>
<dbReference type="AlphaFoldDB" id="I0KW84"/>
<feature type="transmembrane region" description="Helical" evidence="2">
    <location>
        <begin position="442"/>
        <end position="460"/>
    </location>
</feature>
<dbReference type="EMBL" id="CAIE01000010">
    <property type="protein sequence ID" value="CCH15831.1"/>
    <property type="molecule type" value="Genomic_DNA"/>
</dbReference>
<feature type="compositionally biased region" description="Low complexity" evidence="1">
    <location>
        <begin position="66"/>
        <end position="83"/>
    </location>
</feature>
<evidence type="ECO:0000256" key="2">
    <source>
        <dbReference type="SAM" id="Phobius"/>
    </source>
</evidence>
<keyword evidence="2" id="KW-0812">Transmembrane</keyword>
<feature type="compositionally biased region" description="Low complexity" evidence="1">
    <location>
        <begin position="113"/>
        <end position="126"/>
    </location>
</feature>
<keyword evidence="2" id="KW-0472">Membrane</keyword>
<keyword evidence="3" id="KW-0732">Signal</keyword>
<evidence type="ECO:0000256" key="3">
    <source>
        <dbReference type="SAM" id="SignalP"/>
    </source>
</evidence>
<dbReference type="RefSeq" id="WP_007455223.1">
    <property type="nucleotide sequence ID" value="NZ_HF570108.1"/>
</dbReference>
<keyword evidence="5" id="KW-1185">Reference proteome</keyword>
<evidence type="ECO:0000313" key="5">
    <source>
        <dbReference type="Proteomes" id="UP000003448"/>
    </source>
</evidence>
<gene>
    <name evidence="4" type="ORF">MILUP08_40742</name>
</gene>
<organism evidence="4 5">
    <name type="scientific">Micromonospora lupini str. Lupac 08</name>
    <dbReference type="NCBI Taxonomy" id="1150864"/>
    <lineage>
        <taxon>Bacteria</taxon>
        <taxon>Bacillati</taxon>
        <taxon>Actinomycetota</taxon>
        <taxon>Actinomycetes</taxon>
        <taxon>Micromonosporales</taxon>
        <taxon>Micromonosporaceae</taxon>
        <taxon>Micromonospora</taxon>
    </lineage>
</organism>
<comment type="caution">
    <text evidence="4">The sequence shown here is derived from an EMBL/GenBank/DDBJ whole genome shotgun (WGS) entry which is preliminary data.</text>
</comment>
<keyword evidence="2" id="KW-1133">Transmembrane helix</keyword>
<proteinExistence type="predicted"/>
<reference evidence="5" key="1">
    <citation type="journal article" date="2012" name="J. Bacteriol.">
        <title>Genome Sequence of Micromonospora lupini Lupac 08, Isolated from Root Nodules of Lupinus angustifolius.</title>
        <authorList>
            <person name="Alonso-Vega P."/>
            <person name="Normand P."/>
            <person name="Bacigalupe R."/>
            <person name="Pujic P."/>
            <person name="Lajus A."/>
            <person name="Vallenet D."/>
            <person name="Carro L."/>
            <person name="Coll P."/>
            <person name="Trujillo M.E."/>
        </authorList>
    </citation>
    <scope>NUCLEOTIDE SEQUENCE [LARGE SCALE GENOMIC DNA]</scope>
    <source>
        <strain evidence="5">Lupac 08</strain>
    </source>
</reference>
<feature type="compositionally biased region" description="Pro residues" evidence="1">
    <location>
        <begin position="84"/>
        <end position="112"/>
    </location>
</feature>
<accession>I0KW84</accession>
<feature type="signal peptide" evidence="3">
    <location>
        <begin position="1"/>
        <end position="42"/>
    </location>
</feature>
<feature type="chain" id="PRO_5003631637" evidence="3">
    <location>
        <begin position="43"/>
        <end position="481"/>
    </location>
</feature>
<feature type="region of interest" description="Disordered" evidence="1">
    <location>
        <begin position="410"/>
        <end position="433"/>
    </location>
</feature>
<feature type="compositionally biased region" description="Pro residues" evidence="1">
    <location>
        <begin position="127"/>
        <end position="152"/>
    </location>
</feature>
<protein>
    <submittedName>
        <fullName evidence="4">Uncharacterized protein</fullName>
    </submittedName>
</protein>
<evidence type="ECO:0000313" key="4">
    <source>
        <dbReference type="EMBL" id="CCH15831.1"/>
    </source>
</evidence>
<feature type="region of interest" description="Disordered" evidence="1">
    <location>
        <begin position="50"/>
        <end position="156"/>
    </location>
</feature>
<dbReference type="Proteomes" id="UP000003448">
    <property type="component" value="Unassembled WGS sequence"/>
</dbReference>